<protein>
    <submittedName>
        <fullName evidence="2">Uncharacterized protein</fullName>
    </submittedName>
</protein>
<feature type="region of interest" description="Disordered" evidence="1">
    <location>
        <begin position="221"/>
        <end position="259"/>
    </location>
</feature>
<organism evidence="2 3">
    <name type="scientific">Panaeolus cyanescens</name>
    <dbReference type="NCBI Taxonomy" id="181874"/>
    <lineage>
        <taxon>Eukaryota</taxon>
        <taxon>Fungi</taxon>
        <taxon>Dikarya</taxon>
        <taxon>Basidiomycota</taxon>
        <taxon>Agaricomycotina</taxon>
        <taxon>Agaricomycetes</taxon>
        <taxon>Agaricomycetidae</taxon>
        <taxon>Agaricales</taxon>
        <taxon>Agaricineae</taxon>
        <taxon>Galeropsidaceae</taxon>
        <taxon>Panaeolus</taxon>
    </lineage>
</organism>
<dbReference type="InParanoid" id="A0A409V8Q0"/>
<accession>A0A409V8Q0</accession>
<dbReference type="EMBL" id="NHTK01006134">
    <property type="protein sequence ID" value="PPQ62964.1"/>
    <property type="molecule type" value="Genomic_DNA"/>
</dbReference>
<proteinExistence type="predicted"/>
<dbReference type="GO" id="GO:1990072">
    <property type="term" value="C:TRAPPIII protein complex"/>
    <property type="evidence" value="ECO:0007669"/>
    <property type="project" value="TreeGrafter"/>
</dbReference>
<feature type="compositionally biased region" description="Pro residues" evidence="1">
    <location>
        <begin position="221"/>
        <end position="247"/>
    </location>
</feature>
<evidence type="ECO:0000256" key="1">
    <source>
        <dbReference type="SAM" id="MobiDB-lite"/>
    </source>
</evidence>
<dbReference type="Proteomes" id="UP000284842">
    <property type="component" value="Unassembled WGS sequence"/>
</dbReference>
<dbReference type="STRING" id="181874.A0A409V8Q0"/>
<comment type="caution">
    <text evidence="2">The sequence shown here is derived from an EMBL/GenBank/DDBJ whole genome shotgun (WGS) entry which is preliminary data.</text>
</comment>
<dbReference type="PANTHER" id="PTHR12975:SF6">
    <property type="entry name" value="TRAFFICKING PROTEIN PARTICLE COMPLEX SUBUNIT 8"/>
    <property type="match status" value="1"/>
</dbReference>
<name>A0A409V8Q0_9AGAR</name>
<dbReference type="InterPro" id="IPR024420">
    <property type="entry name" value="TRAPP_III_complex_Trs85"/>
</dbReference>
<evidence type="ECO:0000313" key="3">
    <source>
        <dbReference type="Proteomes" id="UP000284842"/>
    </source>
</evidence>
<reference evidence="2 3" key="1">
    <citation type="journal article" date="2018" name="Evol. Lett.">
        <title>Horizontal gene cluster transfer increased hallucinogenic mushroom diversity.</title>
        <authorList>
            <person name="Reynolds H.T."/>
            <person name="Vijayakumar V."/>
            <person name="Gluck-Thaler E."/>
            <person name="Korotkin H.B."/>
            <person name="Matheny P.B."/>
            <person name="Slot J.C."/>
        </authorList>
    </citation>
    <scope>NUCLEOTIDE SEQUENCE [LARGE SCALE GENOMIC DNA]</scope>
    <source>
        <strain evidence="2 3">2629</strain>
    </source>
</reference>
<dbReference type="OrthoDB" id="203724at2759"/>
<sequence>MIPSSLSPHISILSSPDLDELLETSSLPSLANILQSFSPLPQVTTRTTTLTSVQHASFALRFSQIQEVEQACKEDDDLRASRTIDWVTARITKRCSRWVQEADRQDKDAIRTPWWDELRRCSEGDLTPSKYEGWNHPVALILAVSTTTPNPLQAITALHSRTLQLPAWVDNNLIKYTLIIHPERSSLSDEEAGALFNAVKKQYGLHSYLLPLKLPQPPPAPVPVPAILPRLPPPPSPDSPQRPPTPSTPNASDPSASINPLNTLRMQEQDIQHTARFTREFVVMSVVPWMEKCVMEWNENFSSTRRLPSRLFSSTRRLFGSPSPSPAPTPVPSTIGAPGRSNSMPVGTNGGPAPPSQLRRLAEFATILGDYKLAVTVWEALRKDNKGGSDILPLLLSPSPSLQTYAQTAIAAIHVVSSELPPHAQIRSLLTAVRWEGGISSQDFISPALNGEQWLVWAADNAEEVPSALLLAQAAFLSAKKGASRRAALWYTVAATRLEKCGIKPLTVYFLRKARELYNYWPSKELSPSYWASEGKEEGTREGLEDIYSGIEHPLGRLLYTTGDVRGAVQIFLGLLRGASNFTPTPILPIDQVPKPHNNDKIYLEDFRVAYNYFKSTESPGSVHALPLDLPIKFCKAKKSKLKFPMDRDDETVDSWTARLDDWKTFWKSRGGKGSLAQAGKVYANELFWVDLALYNPLDAEITLSNLTVVVQQGKKGDYTPADFVEVEVLKELVLPPRQHAMVPISISSAQAAVLNVTHAKYDFLGLLPCTESLSSRGRRLHDTAIQRQRPTYAADVVMNVEVLPSDHKLDVQFVGGGDRLVILQGETKKLSLVLTNAGSNPVREAWLIVAPQDEIWIGEFDTGVGDLEKFEIWKSNNSLVPQEPFPLPITKPDADALQPSEKIEIPVAVHMETVGSRSLEMVCVFRENDSGHFYITKIQQRLEVHPLFNASARSESSPSKEHSFVIDLDITNTSPSVTVDLIQVASMSAHWSITPLTDDLLGQISPSQQSHLVLAASPWIGGTGSSETMDYVTKKLGSLLQGSEHEVSTPPPLDLRCSPVGKSLQKPHLQNAAIRNFVHTNRLHYTSRHISNTHPYIPQKRHASIFPLYHPDAVHFVVFWKDVNRDRSGHINVHGLSLGVGHAALAGILEEAENAKVKRSMYAETRKENLEIIGAIRSSEWNYESNAVDVYFQKTAHISHDFDTGPYSGSVDLILRNHSLVCPVRYVLKLRTETNSRSLLPPPYKGRLTFHGVLDPSQTVALTPKLWIKRPGAYALGGWSLETEVLSGPSGQPAKPILHVQEGRPDEDQTCIIISNIRS</sequence>
<dbReference type="PANTHER" id="PTHR12975">
    <property type="entry name" value="TRANSPORT PROTEIN TRAPP"/>
    <property type="match status" value="1"/>
</dbReference>
<feature type="region of interest" description="Disordered" evidence="1">
    <location>
        <begin position="318"/>
        <end position="353"/>
    </location>
</feature>
<evidence type="ECO:0000313" key="2">
    <source>
        <dbReference type="EMBL" id="PPQ62964.1"/>
    </source>
</evidence>
<dbReference type="Pfam" id="PF12739">
    <property type="entry name" value="TRAPPC-Trs85"/>
    <property type="match status" value="1"/>
</dbReference>
<gene>
    <name evidence="2" type="ORF">CVT24_006070</name>
</gene>
<feature type="compositionally biased region" description="Polar residues" evidence="1">
    <location>
        <begin position="250"/>
        <end position="259"/>
    </location>
</feature>
<keyword evidence="3" id="KW-1185">Reference proteome</keyword>